<dbReference type="PANTHER" id="PTHR42756">
    <property type="entry name" value="TRANSCRIPTIONAL REGULATOR, MARR"/>
    <property type="match status" value="1"/>
</dbReference>
<dbReference type="PANTHER" id="PTHR42756:SF1">
    <property type="entry name" value="TRANSCRIPTIONAL REPRESSOR OF EMRAB OPERON"/>
    <property type="match status" value="1"/>
</dbReference>
<dbReference type="InterPro" id="IPR000835">
    <property type="entry name" value="HTH_MarR-typ"/>
</dbReference>
<name>A0ABS4KE29_9FIRM</name>
<evidence type="ECO:0000259" key="4">
    <source>
        <dbReference type="PROSITE" id="PS50995"/>
    </source>
</evidence>
<keyword evidence="6" id="KW-1185">Reference proteome</keyword>
<feature type="domain" description="HTH marR-type" evidence="4">
    <location>
        <begin position="3"/>
        <end position="136"/>
    </location>
</feature>
<evidence type="ECO:0000313" key="5">
    <source>
        <dbReference type="EMBL" id="MBP2026000.1"/>
    </source>
</evidence>
<dbReference type="Proteomes" id="UP001519306">
    <property type="component" value="Unassembled WGS sequence"/>
</dbReference>
<accession>A0ABS4KE29</accession>
<comment type="caution">
    <text evidence="5">The sequence shown here is derived from an EMBL/GenBank/DDBJ whole genome shotgun (WGS) entry which is preliminary data.</text>
</comment>
<dbReference type="PRINTS" id="PR00598">
    <property type="entry name" value="HTHMARR"/>
</dbReference>
<evidence type="ECO:0000256" key="1">
    <source>
        <dbReference type="ARBA" id="ARBA00023015"/>
    </source>
</evidence>
<dbReference type="InterPro" id="IPR036390">
    <property type="entry name" value="WH_DNA-bd_sf"/>
</dbReference>
<dbReference type="EMBL" id="JAGGLJ010000017">
    <property type="protein sequence ID" value="MBP2026000.1"/>
    <property type="molecule type" value="Genomic_DNA"/>
</dbReference>
<dbReference type="InterPro" id="IPR036388">
    <property type="entry name" value="WH-like_DNA-bd_sf"/>
</dbReference>
<dbReference type="GO" id="GO:0003677">
    <property type="term" value="F:DNA binding"/>
    <property type="evidence" value="ECO:0007669"/>
    <property type="project" value="UniProtKB-KW"/>
</dbReference>
<dbReference type="PROSITE" id="PS50995">
    <property type="entry name" value="HTH_MARR_2"/>
    <property type="match status" value="1"/>
</dbReference>
<keyword evidence="3" id="KW-0804">Transcription</keyword>
<organism evidence="5 6">
    <name type="scientific">Peptoniphilus stercorisuis</name>
    <dbReference type="NCBI Taxonomy" id="1436965"/>
    <lineage>
        <taxon>Bacteria</taxon>
        <taxon>Bacillati</taxon>
        <taxon>Bacillota</taxon>
        <taxon>Tissierellia</taxon>
        <taxon>Tissierellales</taxon>
        <taxon>Peptoniphilaceae</taxon>
        <taxon>Peptoniphilus</taxon>
    </lineage>
</organism>
<gene>
    <name evidence="5" type="ORF">J2Z71_001552</name>
</gene>
<dbReference type="Gene3D" id="1.10.10.10">
    <property type="entry name" value="Winged helix-like DNA-binding domain superfamily/Winged helix DNA-binding domain"/>
    <property type="match status" value="1"/>
</dbReference>
<evidence type="ECO:0000313" key="6">
    <source>
        <dbReference type="Proteomes" id="UP001519306"/>
    </source>
</evidence>
<evidence type="ECO:0000256" key="2">
    <source>
        <dbReference type="ARBA" id="ARBA00023125"/>
    </source>
</evidence>
<dbReference type="SUPFAM" id="SSF46785">
    <property type="entry name" value="Winged helix' DNA-binding domain"/>
    <property type="match status" value="1"/>
</dbReference>
<dbReference type="RefSeq" id="WP_210061809.1">
    <property type="nucleotide sequence ID" value="NZ_JAGGLJ010000017.1"/>
</dbReference>
<evidence type="ECO:0000256" key="3">
    <source>
        <dbReference type="ARBA" id="ARBA00023163"/>
    </source>
</evidence>
<reference evidence="5 6" key="1">
    <citation type="submission" date="2021-03" db="EMBL/GenBank/DDBJ databases">
        <title>Genomic Encyclopedia of Type Strains, Phase IV (KMG-IV): sequencing the most valuable type-strain genomes for metagenomic binning, comparative biology and taxonomic classification.</title>
        <authorList>
            <person name="Goeker M."/>
        </authorList>
    </citation>
    <scope>NUCLEOTIDE SEQUENCE [LARGE SCALE GENOMIC DNA]</scope>
    <source>
        <strain evidence="5 6">DSM 27563</strain>
    </source>
</reference>
<sequence length="138" mass="16084">MIDKKLYSEIRKINNIMRNISHNSLSQDLNLSHAQINILEIINSNPGIIQKEIASIINIKASSMTELVSKLKNKDLIYRKKDDTDLRIIRLFITDKGKEELKNITKIRDENEKSIFKSLNEDEKENLYSLLKKINESL</sequence>
<protein>
    <submittedName>
        <fullName evidence="5">DNA-binding MarR family transcriptional regulator</fullName>
    </submittedName>
</protein>
<keyword evidence="1" id="KW-0805">Transcription regulation</keyword>
<dbReference type="SMART" id="SM00347">
    <property type="entry name" value="HTH_MARR"/>
    <property type="match status" value="1"/>
</dbReference>
<proteinExistence type="predicted"/>
<keyword evidence="2 5" id="KW-0238">DNA-binding</keyword>
<dbReference type="Pfam" id="PF01047">
    <property type="entry name" value="MarR"/>
    <property type="match status" value="1"/>
</dbReference>